<evidence type="ECO:0000313" key="7">
    <source>
        <dbReference type="EMBL" id="CAG9759294.1"/>
    </source>
</evidence>
<keyword evidence="3" id="KW-0964">Secreted</keyword>
<evidence type="ECO:0000259" key="6">
    <source>
        <dbReference type="Pfam" id="PF00151"/>
    </source>
</evidence>
<dbReference type="AlphaFoldDB" id="A0A9N9QCZ5"/>
<feature type="signal peptide" evidence="5">
    <location>
        <begin position="1"/>
        <end position="19"/>
    </location>
</feature>
<dbReference type="CDD" id="cd00707">
    <property type="entry name" value="Pancreat_lipase_like"/>
    <property type="match status" value="1"/>
</dbReference>
<reference evidence="7" key="1">
    <citation type="submission" date="2022-01" db="EMBL/GenBank/DDBJ databases">
        <authorList>
            <person name="King R."/>
        </authorList>
    </citation>
    <scope>NUCLEOTIDE SEQUENCE</scope>
</reference>
<evidence type="ECO:0000256" key="4">
    <source>
        <dbReference type="RuleBase" id="RU004262"/>
    </source>
</evidence>
<comment type="similarity">
    <text evidence="2 4">Belongs to the AB hydrolase superfamily. Lipase family.</text>
</comment>
<feature type="chain" id="PRO_5040230931" description="Lipase domain-containing protein" evidence="5">
    <location>
        <begin position="20"/>
        <end position="291"/>
    </location>
</feature>
<keyword evidence="8" id="KW-1185">Reference proteome</keyword>
<evidence type="ECO:0000256" key="2">
    <source>
        <dbReference type="ARBA" id="ARBA00010701"/>
    </source>
</evidence>
<dbReference type="Gene3D" id="3.40.50.1820">
    <property type="entry name" value="alpha/beta hydrolase"/>
    <property type="match status" value="1"/>
</dbReference>
<evidence type="ECO:0000256" key="5">
    <source>
        <dbReference type="SAM" id="SignalP"/>
    </source>
</evidence>
<comment type="subcellular location">
    <subcellularLocation>
        <location evidence="1">Secreted</location>
    </subcellularLocation>
</comment>
<dbReference type="GO" id="GO:0016042">
    <property type="term" value="P:lipid catabolic process"/>
    <property type="evidence" value="ECO:0007669"/>
    <property type="project" value="TreeGrafter"/>
</dbReference>
<dbReference type="Pfam" id="PF00151">
    <property type="entry name" value="Lipase"/>
    <property type="match status" value="1"/>
</dbReference>
<organism evidence="7 8">
    <name type="scientific">Ceutorhynchus assimilis</name>
    <name type="common">cabbage seed weevil</name>
    <dbReference type="NCBI Taxonomy" id="467358"/>
    <lineage>
        <taxon>Eukaryota</taxon>
        <taxon>Metazoa</taxon>
        <taxon>Ecdysozoa</taxon>
        <taxon>Arthropoda</taxon>
        <taxon>Hexapoda</taxon>
        <taxon>Insecta</taxon>
        <taxon>Pterygota</taxon>
        <taxon>Neoptera</taxon>
        <taxon>Endopterygota</taxon>
        <taxon>Coleoptera</taxon>
        <taxon>Polyphaga</taxon>
        <taxon>Cucujiformia</taxon>
        <taxon>Curculionidae</taxon>
        <taxon>Ceutorhynchinae</taxon>
        <taxon>Ceutorhynchus</taxon>
    </lineage>
</organism>
<keyword evidence="5" id="KW-0732">Signal</keyword>
<dbReference type="Proteomes" id="UP001152799">
    <property type="component" value="Chromosome 1"/>
</dbReference>
<protein>
    <recommendedName>
        <fullName evidence="6">Lipase domain-containing protein</fullName>
    </recommendedName>
</protein>
<accession>A0A9N9QCZ5</accession>
<dbReference type="InterPro" id="IPR013818">
    <property type="entry name" value="Lipase"/>
</dbReference>
<dbReference type="SUPFAM" id="SSF53474">
    <property type="entry name" value="alpha/beta-Hydrolases"/>
    <property type="match status" value="1"/>
</dbReference>
<evidence type="ECO:0000256" key="3">
    <source>
        <dbReference type="ARBA" id="ARBA00022525"/>
    </source>
</evidence>
<name>A0A9N9QCZ5_9CUCU</name>
<dbReference type="GO" id="GO:0017171">
    <property type="term" value="F:serine hydrolase activity"/>
    <property type="evidence" value="ECO:0007669"/>
    <property type="project" value="TreeGrafter"/>
</dbReference>
<dbReference type="PANTHER" id="PTHR11610:SF173">
    <property type="entry name" value="LIPASE DOMAIN-CONTAINING PROTEIN-RELATED"/>
    <property type="match status" value="1"/>
</dbReference>
<evidence type="ECO:0000313" key="8">
    <source>
        <dbReference type="Proteomes" id="UP001152799"/>
    </source>
</evidence>
<dbReference type="InterPro" id="IPR029058">
    <property type="entry name" value="AB_hydrolase_fold"/>
</dbReference>
<sequence length="291" mass="32870">MKYLYCLHFSLAFICLVRGQVKIDPVSFIYYSKHLRLDPPESDFLKVFNPLLPTVVLVHGWAEDFKTDSNKFIREAILSKFDANIITVDWSKFAKEDYVTARVAVPFVGKQAAALLDHISKEFAYSLGRVTMVGYSLGAQVCGAIGKNLHGRIGVLTALDPPSFLFAPYNRDDSIHKTDAQYVQVIHTTNKLYGMSGAVGHSDFYPNGGERQPGCDDDEDHEKCSHRMAWKYFVESINKNTFLATRCDSWNDFKDGSCHGERRLMGGLQTVEFAKGKFYLRTNSDPPYGKH</sequence>
<gene>
    <name evidence="7" type="ORF">CEUTPL_LOCUS47</name>
</gene>
<evidence type="ECO:0000256" key="1">
    <source>
        <dbReference type="ARBA" id="ARBA00004613"/>
    </source>
</evidence>
<dbReference type="GO" id="GO:0005615">
    <property type="term" value="C:extracellular space"/>
    <property type="evidence" value="ECO:0007669"/>
    <property type="project" value="TreeGrafter"/>
</dbReference>
<dbReference type="OrthoDB" id="199913at2759"/>
<dbReference type="InterPro" id="IPR033906">
    <property type="entry name" value="Lipase_N"/>
</dbReference>
<dbReference type="PANTHER" id="PTHR11610">
    <property type="entry name" value="LIPASE"/>
    <property type="match status" value="1"/>
</dbReference>
<dbReference type="GO" id="GO:0016298">
    <property type="term" value="F:lipase activity"/>
    <property type="evidence" value="ECO:0007669"/>
    <property type="project" value="InterPro"/>
</dbReference>
<proteinExistence type="inferred from homology"/>
<feature type="domain" description="Lipase" evidence="6">
    <location>
        <begin position="48"/>
        <end position="288"/>
    </location>
</feature>
<dbReference type="EMBL" id="OU892277">
    <property type="protein sequence ID" value="CAG9759294.1"/>
    <property type="molecule type" value="Genomic_DNA"/>
</dbReference>
<dbReference type="InterPro" id="IPR000734">
    <property type="entry name" value="TAG_lipase"/>
</dbReference>